<dbReference type="CDD" id="cd00403">
    <property type="entry name" value="Ribosomal_L1"/>
    <property type="match status" value="1"/>
</dbReference>
<comment type="subunit">
    <text evidence="9">Part of the 50S ribosomal subunit.</text>
</comment>
<evidence type="ECO:0000256" key="6">
    <source>
        <dbReference type="ARBA" id="ARBA00022980"/>
    </source>
</evidence>
<dbReference type="InterPro" id="IPR002143">
    <property type="entry name" value="Ribosomal_uL1"/>
</dbReference>
<dbReference type="EMBL" id="DMCX01000011">
    <property type="protein sequence ID" value="HAF06887.1"/>
    <property type="molecule type" value="Genomic_DNA"/>
</dbReference>
<protein>
    <recommendedName>
        <fullName evidence="8 9">Large ribosomal subunit protein uL1</fullName>
    </recommendedName>
</protein>
<keyword evidence="7 9" id="KW-0687">Ribonucleoprotein</keyword>
<keyword evidence="5 9" id="KW-0694">RNA-binding</keyword>
<dbReference type="Gene3D" id="3.30.190.20">
    <property type="match status" value="1"/>
</dbReference>
<evidence type="ECO:0000256" key="5">
    <source>
        <dbReference type="ARBA" id="ARBA00022884"/>
    </source>
</evidence>
<keyword evidence="6 9" id="KW-0689">Ribosomal protein</keyword>
<evidence type="ECO:0000313" key="11">
    <source>
        <dbReference type="Proteomes" id="UP000262454"/>
    </source>
</evidence>
<dbReference type="GO" id="GO:0015934">
    <property type="term" value="C:large ribosomal subunit"/>
    <property type="evidence" value="ECO:0007669"/>
    <property type="project" value="InterPro"/>
</dbReference>
<evidence type="ECO:0000256" key="8">
    <source>
        <dbReference type="ARBA" id="ARBA00035241"/>
    </source>
</evidence>
<dbReference type="PIRSF" id="PIRSF002155">
    <property type="entry name" value="Ribosomal_L1"/>
    <property type="match status" value="1"/>
</dbReference>
<dbReference type="FunFam" id="3.40.50.790:FF:000001">
    <property type="entry name" value="50S ribosomal protein L1"/>
    <property type="match status" value="1"/>
</dbReference>
<comment type="caution">
    <text evidence="10">The sequence shown here is derived from an EMBL/GenBank/DDBJ whole genome shotgun (WGS) entry which is preliminary data.</text>
</comment>
<sequence>MMKRGKRVLENKKLVDKSKRYSIDEAIDILKSTKKAKFDETVELAILLGVDPKKSDQMVRGATTLPHGTGKKVRVLVFANGDKAKEALEAGADYVGEDDLIEKISNGFMDFDLVISTPDLMKKIGKLGKILGVKGLMPNPKVGTVTNDVAKVVSEAKKGRVQYKMDKNANIHSIVGKISFTKEQLKENILHLLTEIKRAKPQSAKGTYFKSVTLSTTMGVGVPLDTGEINSLK</sequence>
<proteinExistence type="inferred from homology"/>
<dbReference type="Gene3D" id="3.40.50.790">
    <property type="match status" value="1"/>
</dbReference>
<dbReference type="HAMAP" id="MF_01318_B">
    <property type="entry name" value="Ribosomal_uL1_B"/>
    <property type="match status" value="1"/>
</dbReference>
<reference evidence="10 11" key="1">
    <citation type="journal article" date="2018" name="Nat. Biotechnol.">
        <title>A standardized bacterial taxonomy based on genome phylogeny substantially revises the tree of life.</title>
        <authorList>
            <person name="Parks D.H."/>
            <person name="Chuvochina M."/>
            <person name="Waite D.W."/>
            <person name="Rinke C."/>
            <person name="Skarshewski A."/>
            <person name="Chaumeil P.A."/>
            <person name="Hugenholtz P."/>
        </authorList>
    </citation>
    <scope>NUCLEOTIDE SEQUENCE [LARGE SCALE GENOMIC DNA]</scope>
    <source>
        <strain evidence="10">UBA7921</strain>
    </source>
</reference>
<comment type="function">
    <text evidence="9">Binds directly to 23S rRNA. The L1 stalk is quite mobile in the ribosome, and is involved in E site tRNA release.</text>
</comment>
<dbReference type="Pfam" id="PF00687">
    <property type="entry name" value="Ribosomal_L1"/>
    <property type="match status" value="1"/>
</dbReference>
<dbReference type="NCBIfam" id="TIGR01169">
    <property type="entry name" value="rplA_bact"/>
    <property type="match status" value="1"/>
</dbReference>
<evidence type="ECO:0000313" key="10">
    <source>
        <dbReference type="EMBL" id="HAF06887.1"/>
    </source>
</evidence>
<dbReference type="SUPFAM" id="SSF56808">
    <property type="entry name" value="Ribosomal protein L1"/>
    <property type="match status" value="1"/>
</dbReference>
<comment type="function">
    <text evidence="9">Protein L1 is also a translational repressor protein, it controls the translation of the L11 operon by binding to its mRNA.</text>
</comment>
<accession>A0A348MIL1</accession>
<gene>
    <name evidence="9" type="primary">rplA</name>
    <name evidence="10" type="ORF">DCG82_00555</name>
</gene>
<dbReference type="InterPro" id="IPR016095">
    <property type="entry name" value="Ribosomal_uL1_3-a/b-sand"/>
</dbReference>
<keyword evidence="4 9" id="KW-0810">Translation regulation</keyword>
<organism evidence="10 11">
    <name type="scientific">candidate division WOR-3 bacterium</name>
    <dbReference type="NCBI Taxonomy" id="2052148"/>
    <lineage>
        <taxon>Bacteria</taxon>
        <taxon>Bacteria division WOR-3</taxon>
    </lineage>
</organism>
<keyword evidence="2 9" id="KW-0678">Repressor</keyword>
<name>A0A348MIL1_UNCW3</name>
<dbReference type="InterPro" id="IPR023674">
    <property type="entry name" value="Ribosomal_uL1-like"/>
</dbReference>
<evidence type="ECO:0000256" key="2">
    <source>
        <dbReference type="ARBA" id="ARBA00022491"/>
    </source>
</evidence>
<dbReference type="PANTHER" id="PTHR36427">
    <property type="entry name" value="54S RIBOSOMAL PROTEIN L1, MITOCHONDRIAL"/>
    <property type="match status" value="1"/>
</dbReference>
<dbReference type="GO" id="GO:0006412">
    <property type="term" value="P:translation"/>
    <property type="evidence" value="ECO:0007669"/>
    <property type="project" value="UniProtKB-UniRule"/>
</dbReference>
<keyword evidence="9" id="KW-0820">tRNA-binding</keyword>
<dbReference type="GO" id="GO:0006417">
    <property type="term" value="P:regulation of translation"/>
    <property type="evidence" value="ECO:0007669"/>
    <property type="project" value="UniProtKB-KW"/>
</dbReference>
<dbReference type="InterPro" id="IPR005878">
    <property type="entry name" value="Ribosom_uL1_bac-type"/>
</dbReference>
<comment type="similarity">
    <text evidence="1 9">Belongs to the universal ribosomal protein uL1 family.</text>
</comment>
<dbReference type="GO" id="GO:0003735">
    <property type="term" value="F:structural constituent of ribosome"/>
    <property type="evidence" value="ECO:0007669"/>
    <property type="project" value="InterPro"/>
</dbReference>
<evidence type="ECO:0000256" key="9">
    <source>
        <dbReference type="HAMAP-Rule" id="MF_01318"/>
    </source>
</evidence>
<evidence type="ECO:0000256" key="4">
    <source>
        <dbReference type="ARBA" id="ARBA00022845"/>
    </source>
</evidence>
<dbReference type="GO" id="GO:0000049">
    <property type="term" value="F:tRNA binding"/>
    <property type="evidence" value="ECO:0007669"/>
    <property type="project" value="UniProtKB-KW"/>
</dbReference>
<evidence type="ECO:0000256" key="3">
    <source>
        <dbReference type="ARBA" id="ARBA00022730"/>
    </source>
</evidence>
<dbReference type="GO" id="GO:0019843">
    <property type="term" value="F:rRNA binding"/>
    <property type="evidence" value="ECO:0007669"/>
    <property type="project" value="UniProtKB-UniRule"/>
</dbReference>
<dbReference type="InterPro" id="IPR028364">
    <property type="entry name" value="Ribosomal_uL1/biogenesis"/>
</dbReference>
<dbReference type="AlphaFoldDB" id="A0A348MIL1"/>
<evidence type="ECO:0000256" key="1">
    <source>
        <dbReference type="ARBA" id="ARBA00010531"/>
    </source>
</evidence>
<evidence type="ECO:0000256" key="7">
    <source>
        <dbReference type="ARBA" id="ARBA00023274"/>
    </source>
</evidence>
<dbReference type="Proteomes" id="UP000262454">
    <property type="component" value="Unassembled WGS sequence"/>
</dbReference>
<keyword evidence="3 9" id="KW-0699">rRNA-binding</keyword>
<dbReference type="PANTHER" id="PTHR36427:SF3">
    <property type="entry name" value="LARGE RIBOSOMAL SUBUNIT PROTEIN UL1M"/>
    <property type="match status" value="1"/>
</dbReference>